<dbReference type="PANTHER" id="PTHR47706">
    <property type="entry name" value="NMRA-LIKE FAMILY PROTEIN"/>
    <property type="match status" value="1"/>
</dbReference>
<dbReference type="Gene3D" id="3.40.50.720">
    <property type="entry name" value="NAD(P)-binding Rossmann-like Domain"/>
    <property type="match status" value="1"/>
</dbReference>
<dbReference type="Gene3D" id="3.90.25.10">
    <property type="entry name" value="UDP-galactose 4-epimerase, domain 1"/>
    <property type="match status" value="1"/>
</dbReference>
<keyword evidence="1" id="KW-0521">NADP</keyword>
<gene>
    <name evidence="4" type="ORF">B0A50_05345</name>
</gene>
<dbReference type="Pfam" id="PF05368">
    <property type="entry name" value="NmrA"/>
    <property type="match status" value="1"/>
</dbReference>
<evidence type="ECO:0000256" key="1">
    <source>
        <dbReference type="ARBA" id="ARBA00022857"/>
    </source>
</evidence>
<dbReference type="OrthoDB" id="419598at2759"/>
<dbReference type="SUPFAM" id="SSF51735">
    <property type="entry name" value="NAD(P)-binding Rossmann-fold domains"/>
    <property type="match status" value="1"/>
</dbReference>
<feature type="domain" description="NmrA-like" evidence="3">
    <location>
        <begin position="30"/>
        <end position="232"/>
    </location>
</feature>
<comment type="caution">
    <text evidence="4">The sequence shown here is derived from an EMBL/GenBank/DDBJ whole genome shotgun (WGS) entry which is preliminary data.</text>
</comment>
<reference evidence="4 5" key="1">
    <citation type="submission" date="2017-03" db="EMBL/GenBank/DDBJ databases">
        <title>Genomes of endolithic fungi from Antarctica.</title>
        <authorList>
            <person name="Coleine C."/>
            <person name="Masonjones S."/>
            <person name="Stajich J.E."/>
        </authorList>
    </citation>
    <scope>NUCLEOTIDE SEQUENCE [LARGE SCALE GENOMIC DNA]</scope>
    <source>
        <strain evidence="4 5">CCFEE 6315</strain>
    </source>
</reference>
<proteinExistence type="predicted"/>
<accession>A0A4U0TW12</accession>
<evidence type="ECO:0000259" key="3">
    <source>
        <dbReference type="Pfam" id="PF05368"/>
    </source>
</evidence>
<dbReference type="PANTHER" id="PTHR47706:SF5">
    <property type="entry name" value="ISOFLAVONE REDUCTASE"/>
    <property type="match status" value="1"/>
</dbReference>
<evidence type="ECO:0000313" key="5">
    <source>
        <dbReference type="Proteomes" id="UP000308549"/>
    </source>
</evidence>
<dbReference type="InterPro" id="IPR051609">
    <property type="entry name" value="NmrA/Isoflavone_reductase-like"/>
</dbReference>
<dbReference type="AlphaFoldDB" id="A0A4U0TW12"/>
<keyword evidence="5" id="KW-1185">Reference proteome</keyword>
<keyword evidence="2" id="KW-0560">Oxidoreductase</keyword>
<dbReference type="Proteomes" id="UP000308549">
    <property type="component" value="Unassembled WGS sequence"/>
</dbReference>
<evidence type="ECO:0000256" key="2">
    <source>
        <dbReference type="ARBA" id="ARBA00023002"/>
    </source>
</evidence>
<organism evidence="4 5">
    <name type="scientific">Salinomyces thailandicus</name>
    <dbReference type="NCBI Taxonomy" id="706561"/>
    <lineage>
        <taxon>Eukaryota</taxon>
        <taxon>Fungi</taxon>
        <taxon>Dikarya</taxon>
        <taxon>Ascomycota</taxon>
        <taxon>Pezizomycotina</taxon>
        <taxon>Dothideomycetes</taxon>
        <taxon>Dothideomycetidae</taxon>
        <taxon>Mycosphaerellales</taxon>
        <taxon>Teratosphaeriaceae</taxon>
        <taxon>Salinomyces</taxon>
    </lineage>
</organism>
<dbReference type="InterPro" id="IPR008030">
    <property type="entry name" value="NmrA-like"/>
</dbReference>
<sequence>MAPSQGRVSDFEARYVKIERALSAMSMMRIAVAGTGGLARLIAHFIDQETSHHVVFLSREEKPHLSESNQVAIIDYSSQQSLQFALRGIDTVISTVTGADQIELIKAAVAVRVRRFAPAEFEGPPDLRPQDDPLDRGRTLARQWLSHYAQHIQSTTFVCGILYERFQPGGLRQARIGLASLVSGEGDYIMDCRAMSAEVPCYDANSDPNVSICLTAAQDVGKFVCKAIDLPQWPPEMRMCGQQIKVKDLVALVQQLKGQPFNPIQWHNPDSLRSALRLAAVQQDKATVLRLQTLLATAEGRFCFGHCNLNQSLPEVKTLGFKEWFERKWGLV</sequence>
<dbReference type="InterPro" id="IPR036291">
    <property type="entry name" value="NAD(P)-bd_dom_sf"/>
</dbReference>
<name>A0A4U0TW12_9PEZI</name>
<dbReference type="GO" id="GO:0016491">
    <property type="term" value="F:oxidoreductase activity"/>
    <property type="evidence" value="ECO:0007669"/>
    <property type="project" value="UniProtKB-KW"/>
</dbReference>
<protein>
    <recommendedName>
        <fullName evidence="3">NmrA-like domain-containing protein</fullName>
    </recommendedName>
</protein>
<dbReference type="EMBL" id="NAJL01000028">
    <property type="protein sequence ID" value="TKA26508.1"/>
    <property type="molecule type" value="Genomic_DNA"/>
</dbReference>
<evidence type="ECO:0000313" key="4">
    <source>
        <dbReference type="EMBL" id="TKA26508.1"/>
    </source>
</evidence>